<organism evidence="1 2">
    <name type="scientific">Candidatus Niyogibacteria bacterium RIFCSPLOWO2_02_FULL_45_13</name>
    <dbReference type="NCBI Taxonomy" id="1801725"/>
    <lineage>
        <taxon>Bacteria</taxon>
        <taxon>Candidatus Niyogiibacteriota</taxon>
    </lineage>
</organism>
<dbReference type="AlphaFoldDB" id="A0A1G2EZ30"/>
<gene>
    <name evidence="1" type="ORF">A3J00_03970</name>
</gene>
<sequence>MARIPTEVRRVMTAHNRVDPTGRVVASAVGNGHETAKEAQFCPECAARDPKPRVVGSVNRVHTYA</sequence>
<dbReference type="EMBL" id="MHMR01000015">
    <property type="protein sequence ID" value="OGZ30772.1"/>
    <property type="molecule type" value="Genomic_DNA"/>
</dbReference>
<accession>A0A1G2EZ30</accession>
<comment type="caution">
    <text evidence="1">The sequence shown here is derived from an EMBL/GenBank/DDBJ whole genome shotgun (WGS) entry which is preliminary data.</text>
</comment>
<proteinExistence type="predicted"/>
<dbReference type="Proteomes" id="UP000178428">
    <property type="component" value="Unassembled WGS sequence"/>
</dbReference>
<protein>
    <submittedName>
        <fullName evidence="1">Uncharacterized protein</fullName>
    </submittedName>
</protein>
<name>A0A1G2EZ30_9BACT</name>
<evidence type="ECO:0000313" key="1">
    <source>
        <dbReference type="EMBL" id="OGZ30772.1"/>
    </source>
</evidence>
<reference evidence="1 2" key="1">
    <citation type="journal article" date="2016" name="Nat. Commun.">
        <title>Thousands of microbial genomes shed light on interconnected biogeochemical processes in an aquifer system.</title>
        <authorList>
            <person name="Anantharaman K."/>
            <person name="Brown C.T."/>
            <person name="Hug L.A."/>
            <person name="Sharon I."/>
            <person name="Castelle C.J."/>
            <person name="Probst A.J."/>
            <person name="Thomas B.C."/>
            <person name="Singh A."/>
            <person name="Wilkins M.J."/>
            <person name="Karaoz U."/>
            <person name="Brodie E.L."/>
            <person name="Williams K.H."/>
            <person name="Hubbard S.S."/>
            <person name="Banfield J.F."/>
        </authorList>
    </citation>
    <scope>NUCLEOTIDE SEQUENCE [LARGE SCALE GENOMIC DNA]</scope>
</reference>
<evidence type="ECO:0000313" key="2">
    <source>
        <dbReference type="Proteomes" id="UP000178428"/>
    </source>
</evidence>